<reference evidence="8 9" key="1">
    <citation type="journal article" date="2016" name="Nat. Commun.">
        <title>Thousands of microbial genomes shed light on interconnected biogeochemical processes in an aquifer system.</title>
        <authorList>
            <person name="Anantharaman K."/>
            <person name="Brown C.T."/>
            <person name="Hug L.A."/>
            <person name="Sharon I."/>
            <person name="Castelle C.J."/>
            <person name="Probst A.J."/>
            <person name="Thomas B.C."/>
            <person name="Singh A."/>
            <person name="Wilkins M.J."/>
            <person name="Karaoz U."/>
            <person name="Brodie E.L."/>
            <person name="Williams K.H."/>
            <person name="Hubbard S.S."/>
            <person name="Banfield J.F."/>
        </authorList>
    </citation>
    <scope>NUCLEOTIDE SEQUENCE [LARGE SCALE GENOMIC DNA]</scope>
</reference>
<dbReference type="Gene3D" id="1.10.8.60">
    <property type="match status" value="1"/>
</dbReference>
<dbReference type="CDD" id="cd00009">
    <property type="entry name" value="AAA"/>
    <property type="match status" value="1"/>
</dbReference>
<accession>A0A1F7V9E9</accession>
<dbReference type="GO" id="GO:0005524">
    <property type="term" value="F:ATP binding"/>
    <property type="evidence" value="ECO:0007669"/>
    <property type="project" value="UniProtKB-KW"/>
</dbReference>
<dbReference type="PANTHER" id="PTHR13779:SF7">
    <property type="entry name" value="ATPASE WRNIP1"/>
    <property type="match status" value="1"/>
</dbReference>
<evidence type="ECO:0000256" key="2">
    <source>
        <dbReference type="ARBA" id="ARBA00008959"/>
    </source>
</evidence>
<dbReference type="Gene3D" id="1.20.272.10">
    <property type="match status" value="1"/>
</dbReference>
<dbReference type="PANTHER" id="PTHR13779">
    <property type="entry name" value="WERNER HELICASE-INTERACTING PROTEIN 1 FAMILY MEMBER"/>
    <property type="match status" value="1"/>
</dbReference>
<comment type="similarity">
    <text evidence="2">Belongs to the AAA ATPase family. RarA/MGS1/WRNIP1 subfamily.</text>
</comment>
<dbReference type="EMBL" id="MGEP01000039">
    <property type="protein sequence ID" value="OGL87140.1"/>
    <property type="molecule type" value="Genomic_DNA"/>
</dbReference>
<sequence>MSDLFDAKNKEEIQRSAPLADRIRPESLSNFVGQEHIVGEGKLLRQAIEGDEVPSIILWGPPGSGKTTLGRIIAALTKSAFVMFHAVTSGVGELRRVIEEAEERRRLYGKRTILFVDEIHRWNKAQQDALLPYVENGILTLIGATTENPSFEVVSALLSRCRVFTLNKLDANNIRAIIERALKDNVRGFGRLELRVSEPTIDYLSRASQGDARVALNALELAVGGAARRKSKDITKEDITEALQATYLKYDKGGEEHYNIISALHKSLRGSDVNAALYWLGRMLEAGEDPLYVARRLVRFASEDVGLADPQALTLAVSGYQATHFIGLPECNVVLAEVVAYLARAPKSNALYEAYGKVQDDIKEYGTLPVPLHIRNAPTQLMKDFGYGRGYKYNPDYAKRGEEVSQQYLPDELKDKKYLE</sequence>
<dbReference type="InterPro" id="IPR032423">
    <property type="entry name" value="AAA_assoc_2"/>
</dbReference>
<dbReference type="Gene3D" id="1.10.3710.10">
    <property type="entry name" value="DNA polymerase III clamp loader subunits, C-terminal domain"/>
    <property type="match status" value="1"/>
</dbReference>
<dbReference type="SMART" id="SM00382">
    <property type="entry name" value="AAA"/>
    <property type="match status" value="1"/>
</dbReference>
<dbReference type="Pfam" id="PF00004">
    <property type="entry name" value="AAA"/>
    <property type="match status" value="1"/>
</dbReference>
<dbReference type="SUPFAM" id="SSF52540">
    <property type="entry name" value="P-loop containing nucleoside triphosphate hydrolases"/>
    <property type="match status" value="1"/>
</dbReference>
<keyword evidence="5" id="KW-0547">Nucleotide-binding</keyword>
<dbReference type="GO" id="GO:0016887">
    <property type="term" value="F:ATP hydrolysis activity"/>
    <property type="evidence" value="ECO:0007669"/>
    <property type="project" value="InterPro"/>
</dbReference>
<dbReference type="InterPro" id="IPR051314">
    <property type="entry name" value="AAA_ATPase_RarA/MGS1/WRNIP1"/>
</dbReference>
<evidence type="ECO:0000256" key="3">
    <source>
        <dbReference type="ARBA" id="ARBA00020776"/>
    </source>
</evidence>
<dbReference type="FunFam" id="1.10.8.60:FF:000029">
    <property type="entry name" value="Replication-associated recombination protein A"/>
    <property type="match status" value="1"/>
</dbReference>
<evidence type="ECO:0000259" key="7">
    <source>
        <dbReference type="SMART" id="SM00382"/>
    </source>
</evidence>
<keyword evidence="4" id="KW-0235">DNA replication</keyword>
<evidence type="ECO:0000256" key="5">
    <source>
        <dbReference type="ARBA" id="ARBA00022741"/>
    </source>
</evidence>
<evidence type="ECO:0000313" key="9">
    <source>
        <dbReference type="Proteomes" id="UP000178723"/>
    </source>
</evidence>
<comment type="function">
    <text evidence="1">DNA-dependent ATPase that plays important roles in cellular responses to stalled DNA replication processes.</text>
</comment>
<feature type="domain" description="AAA+ ATPase" evidence="7">
    <location>
        <begin position="52"/>
        <end position="169"/>
    </location>
</feature>
<dbReference type="GO" id="GO:0000731">
    <property type="term" value="P:DNA synthesis involved in DNA repair"/>
    <property type="evidence" value="ECO:0007669"/>
    <property type="project" value="TreeGrafter"/>
</dbReference>
<comment type="caution">
    <text evidence="8">The sequence shown here is derived from an EMBL/GenBank/DDBJ whole genome shotgun (WGS) entry which is preliminary data.</text>
</comment>
<protein>
    <recommendedName>
        <fullName evidence="3">Replication-associated recombination protein A</fullName>
    </recommendedName>
</protein>
<dbReference type="Gene3D" id="3.40.50.300">
    <property type="entry name" value="P-loop containing nucleotide triphosphate hydrolases"/>
    <property type="match status" value="1"/>
</dbReference>
<dbReference type="GO" id="GO:0017116">
    <property type="term" value="F:single-stranded DNA helicase activity"/>
    <property type="evidence" value="ECO:0007669"/>
    <property type="project" value="TreeGrafter"/>
</dbReference>
<dbReference type="InterPro" id="IPR003593">
    <property type="entry name" value="AAA+_ATPase"/>
</dbReference>
<dbReference type="SUPFAM" id="SSF48019">
    <property type="entry name" value="post-AAA+ oligomerization domain-like"/>
    <property type="match status" value="1"/>
</dbReference>
<evidence type="ECO:0000256" key="1">
    <source>
        <dbReference type="ARBA" id="ARBA00002393"/>
    </source>
</evidence>
<dbReference type="STRING" id="1802407.A3I40_02880"/>
<dbReference type="Pfam" id="PF16193">
    <property type="entry name" value="AAA_assoc_2"/>
    <property type="match status" value="1"/>
</dbReference>
<dbReference type="InterPro" id="IPR003959">
    <property type="entry name" value="ATPase_AAA_core"/>
</dbReference>
<organism evidence="8 9">
    <name type="scientific">Candidatus Uhrbacteria bacterium RIFCSPLOWO2_02_FULL_48_12</name>
    <dbReference type="NCBI Taxonomy" id="1802407"/>
    <lineage>
        <taxon>Bacteria</taxon>
        <taxon>Candidatus Uhriibacteriota</taxon>
    </lineage>
</organism>
<gene>
    <name evidence="8" type="ORF">A3I40_02880</name>
</gene>
<evidence type="ECO:0000313" key="8">
    <source>
        <dbReference type="EMBL" id="OGL87140.1"/>
    </source>
</evidence>
<dbReference type="InterPro" id="IPR027417">
    <property type="entry name" value="P-loop_NTPase"/>
</dbReference>
<dbReference type="Pfam" id="PF12002">
    <property type="entry name" value="MgsA_C"/>
    <property type="match status" value="1"/>
</dbReference>
<dbReference type="GO" id="GO:0006261">
    <property type="term" value="P:DNA-templated DNA replication"/>
    <property type="evidence" value="ECO:0007669"/>
    <property type="project" value="TreeGrafter"/>
</dbReference>
<dbReference type="GO" id="GO:0003677">
    <property type="term" value="F:DNA binding"/>
    <property type="evidence" value="ECO:0007669"/>
    <property type="project" value="InterPro"/>
</dbReference>
<evidence type="ECO:0000256" key="4">
    <source>
        <dbReference type="ARBA" id="ARBA00022705"/>
    </source>
</evidence>
<name>A0A1F7V9E9_9BACT</name>
<dbReference type="AlphaFoldDB" id="A0A1F7V9E9"/>
<dbReference type="CDD" id="cd18139">
    <property type="entry name" value="HLD_clamp_RarA"/>
    <property type="match status" value="1"/>
</dbReference>
<keyword evidence="6" id="KW-0067">ATP-binding</keyword>
<proteinExistence type="inferred from homology"/>
<dbReference type="InterPro" id="IPR008921">
    <property type="entry name" value="DNA_pol3_clamp-load_cplx_C"/>
</dbReference>
<dbReference type="Proteomes" id="UP000178723">
    <property type="component" value="Unassembled WGS sequence"/>
</dbReference>
<dbReference type="InterPro" id="IPR021886">
    <property type="entry name" value="MgsA_C"/>
</dbReference>
<dbReference type="FunFam" id="3.40.50.300:FF:000137">
    <property type="entry name" value="Replication-associated recombination protein A"/>
    <property type="match status" value="1"/>
</dbReference>
<dbReference type="FunFam" id="1.20.272.10:FF:000001">
    <property type="entry name" value="Putative AAA family ATPase"/>
    <property type="match status" value="1"/>
</dbReference>
<dbReference type="GO" id="GO:0008047">
    <property type="term" value="F:enzyme activator activity"/>
    <property type="evidence" value="ECO:0007669"/>
    <property type="project" value="TreeGrafter"/>
</dbReference>
<evidence type="ECO:0000256" key="6">
    <source>
        <dbReference type="ARBA" id="ARBA00022840"/>
    </source>
</evidence>